<dbReference type="SUPFAM" id="SSF51905">
    <property type="entry name" value="FAD/NAD(P)-binding domain"/>
    <property type="match status" value="1"/>
</dbReference>
<reference evidence="1 2" key="1">
    <citation type="journal article" date="2015" name="Fungal Genet. Biol.">
        <title>Evolution of novel wood decay mechanisms in Agaricales revealed by the genome sequences of Fistulina hepatica and Cylindrobasidium torrendii.</title>
        <authorList>
            <person name="Floudas D."/>
            <person name="Held B.W."/>
            <person name="Riley R."/>
            <person name="Nagy L.G."/>
            <person name="Koehler G."/>
            <person name="Ransdell A.S."/>
            <person name="Younus H."/>
            <person name="Chow J."/>
            <person name="Chiniquy J."/>
            <person name="Lipzen A."/>
            <person name="Tritt A."/>
            <person name="Sun H."/>
            <person name="Haridas S."/>
            <person name="LaButti K."/>
            <person name="Ohm R.A."/>
            <person name="Kues U."/>
            <person name="Blanchette R.A."/>
            <person name="Grigoriev I.V."/>
            <person name="Minto R.E."/>
            <person name="Hibbett D.S."/>
        </authorList>
    </citation>
    <scope>NUCLEOTIDE SEQUENCE [LARGE SCALE GENOMIC DNA]</scope>
    <source>
        <strain evidence="1 2">FP15055 ss-10</strain>
    </source>
</reference>
<dbReference type="EMBL" id="KN880620">
    <property type="protein sequence ID" value="KIY64761.1"/>
    <property type="molecule type" value="Genomic_DNA"/>
</dbReference>
<keyword evidence="2" id="KW-1185">Reference proteome</keyword>
<evidence type="ECO:0000313" key="1">
    <source>
        <dbReference type="EMBL" id="KIY64761.1"/>
    </source>
</evidence>
<dbReference type="Gene3D" id="3.50.50.60">
    <property type="entry name" value="FAD/NAD(P)-binding domain"/>
    <property type="match status" value="1"/>
</dbReference>
<proteinExistence type="predicted"/>
<organism evidence="1 2">
    <name type="scientific">Cylindrobasidium torrendii FP15055 ss-10</name>
    <dbReference type="NCBI Taxonomy" id="1314674"/>
    <lineage>
        <taxon>Eukaryota</taxon>
        <taxon>Fungi</taxon>
        <taxon>Dikarya</taxon>
        <taxon>Basidiomycota</taxon>
        <taxon>Agaricomycotina</taxon>
        <taxon>Agaricomycetes</taxon>
        <taxon>Agaricomycetidae</taxon>
        <taxon>Agaricales</taxon>
        <taxon>Marasmiineae</taxon>
        <taxon>Physalacriaceae</taxon>
        <taxon>Cylindrobasidium</taxon>
    </lineage>
</organism>
<protein>
    <recommendedName>
        <fullName evidence="3">FAD/NAD(P)-binding domain-containing protein</fullName>
    </recommendedName>
</protein>
<sequence length="508" mass="55932">MLTLLLGCILAAMLYYLMYSALRQWLLAKETVMLELPLLGQKRKGSRIQGTAVVCGGSLSGLFTARICADHFDKVIVVETEDWLSQEDGVTSQRWQDAPARARVIQWKSAHAWLVFLYDALSRLFPNLLEACKTFGIAIVTADIGIHITGKHLTRPYIHGSHFGPNGHPKMFSCSRPCFESMLRSLVLDPDSYPNVSQISGTATGVIESESGKRLQGVIVRTPEGIESIDATLVIDSTGPAQAIYKSLPSAPSLDTITETYHPKMNYCTCHFTMTPEIAERVPISTYLLPAAGDISRCLIMFRQDHLSMAVSCGAWGAAKDLPTTLDGIRQHVAGVGYKVPQFIWDAFDLLQEVEDTVTSSPVRCPASFWTHYERAANKLPVNYVAIGDSVGRVNPVFGQGATKALVGSTVLNTALHGVQGIDDDFAKRVHTAQAARMQRFWEGTKIADYAHKTTIPTEGETLAFGKVLRTFTRYVEILATTVRYLHFSIVVHGRLSDHTTPTGLLCW</sequence>
<dbReference type="InterPro" id="IPR036188">
    <property type="entry name" value="FAD/NAD-bd_sf"/>
</dbReference>
<dbReference type="Proteomes" id="UP000054007">
    <property type="component" value="Unassembled WGS sequence"/>
</dbReference>
<gene>
    <name evidence="1" type="ORF">CYLTODRAFT_424950</name>
</gene>
<dbReference type="AlphaFoldDB" id="A0A0D7B5H0"/>
<name>A0A0D7B5H0_9AGAR</name>
<dbReference type="OrthoDB" id="10051892at2759"/>
<evidence type="ECO:0000313" key="2">
    <source>
        <dbReference type="Proteomes" id="UP000054007"/>
    </source>
</evidence>
<accession>A0A0D7B5H0</accession>
<evidence type="ECO:0008006" key="3">
    <source>
        <dbReference type="Google" id="ProtNLM"/>
    </source>
</evidence>